<keyword evidence="2" id="KW-1185">Reference proteome</keyword>
<dbReference type="EMBL" id="JAWDJX010000007">
    <property type="protein sequence ID" value="KAK3055809.1"/>
    <property type="molecule type" value="Genomic_DNA"/>
</dbReference>
<organism evidence="1 2">
    <name type="scientific">Extremus antarcticus</name>
    <dbReference type="NCBI Taxonomy" id="702011"/>
    <lineage>
        <taxon>Eukaryota</taxon>
        <taxon>Fungi</taxon>
        <taxon>Dikarya</taxon>
        <taxon>Ascomycota</taxon>
        <taxon>Pezizomycotina</taxon>
        <taxon>Dothideomycetes</taxon>
        <taxon>Dothideomycetidae</taxon>
        <taxon>Mycosphaerellales</taxon>
        <taxon>Extremaceae</taxon>
        <taxon>Extremus</taxon>
    </lineage>
</organism>
<accession>A0AAJ0GE70</accession>
<reference evidence="1" key="1">
    <citation type="submission" date="2023-04" db="EMBL/GenBank/DDBJ databases">
        <title>Black Yeasts Isolated from many extreme environments.</title>
        <authorList>
            <person name="Coleine C."/>
            <person name="Stajich J.E."/>
            <person name="Selbmann L."/>
        </authorList>
    </citation>
    <scope>NUCLEOTIDE SEQUENCE</scope>
    <source>
        <strain evidence="1">CCFEE 5312</strain>
    </source>
</reference>
<evidence type="ECO:0000313" key="2">
    <source>
        <dbReference type="Proteomes" id="UP001271007"/>
    </source>
</evidence>
<gene>
    <name evidence="1" type="ORF">LTR09_003043</name>
</gene>
<sequence length="221" mass="24690">MVDTTATRTDEQANAAEHNATHCPLLCLPTELRLQIEEYVIADLPSPYNKSWPAIPADLGHNMGHGYLQTCHLLRTEMLPLFLSAPGLRINFRPELRGSMPLITRRLAALEDFLEITFEVRDIGKDSLDVGLNFDIIEEQDVDISFACVDWRMGRHTVSIADLPADLPPFGGAMTAVEMEVYHSVSAFVEGLNERRDSSGRPKSLENDHVRGLFVMLCGKE</sequence>
<protein>
    <submittedName>
        <fullName evidence="1">Uncharacterized protein</fullName>
    </submittedName>
</protein>
<proteinExistence type="predicted"/>
<comment type="caution">
    <text evidence="1">The sequence shown here is derived from an EMBL/GenBank/DDBJ whole genome shotgun (WGS) entry which is preliminary data.</text>
</comment>
<dbReference type="Proteomes" id="UP001271007">
    <property type="component" value="Unassembled WGS sequence"/>
</dbReference>
<name>A0AAJ0GE70_9PEZI</name>
<dbReference type="AlphaFoldDB" id="A0AAJ0GE70"/>
<evidence type="ECO:0000313" key="1">
    <source>
        <dbReference type="EMBL" id="KAK3055809.1"/>
    </source>
</evidence>